<organism evidence="2 3">
    <name type="scientific">Rhodothalassium salexigens DSM 2132</name>
    <dbReference type="NCBI Taxonomy" id="1188247"/>
    <lineage>
        <taxon>Bacteria</taxon>
        <taxon>Pseudomonadati</taxon>
        <taxon>Pseudomonadota</taxon>
        <taxon>Alphaproteobacteria</taxon>
        <taxon>Rhodothalassiales</taxon>
        <taxon>Rhodothalassiaceae</taxon>
        <taxon>Rhodothalassium</taxon>
    </lineage>
</organism>
<dbReference type="Proteomes" id="UP000295399">
    <property type="component" value="Unassembled WGS sequence"/>
</dbReference>
<feature type="region of interest" description="Disordered" evidence="1">
    <location>
        <begin position="384"/>
        <end position="408"/>
    </location>
</feature>
<dbReference type="EMBL" id="SLXO01000005">
    <property type="protein sequence ID" value="TCP34553.1"/>
    <property type="molecule type" value="Genomic_DNA"/>
</dbReference>
<dbReference type="RefSeq" id="WP_132708477.1">
    <property type="nucleotide sequence ID" value="NZ_JACIGF010000005.1"/>
</dbReference>
<feature type="compositionally biased region" description="Pro residues" evidence="1">
    <location>
        <begin position="299"/>
        <end position="313"/>
    </location>
</feature>
<keyword evidence="3" id="KW-1185">Reference proteome</keyword>
<proteinExistence type="predicted"/>
<name>A0A4R2PGP2_RHOSA</name>
<dbReference type="InParanoid" id="A0A4R2PGP2"/>
<evidence type="ECO:0000256" key="1">
    <source>
        <dbReference type="SAM" id="MobiDB-lite"/>
    </source>
</evidence>
<reference evidence="2 3" key="1">
    <citation type="submission" date="2019-03" db="EMBL/GenBank/DDBJ databases">
        <title>Genomic Encyclopedia of Type Strains, Phase IV (KMG-IV): sequencing the most valuable type-strain genomes for metagenomic binning, comparative biology and taxonomic classification.</title>
        <authorList>
            <person name="Goeker M."/>
        </authorList>
    </citation>
    <scope>NUCLEOTIDE SEQUENCE [LARGE SCALE GENOMIC DNA]</scope>
    <source>
        <strain evidence="2 3">DSM 2132</strain>
    </source>
</reference>
<evidence type="ECO:0000313" key="2">
    <source>
        <dbReference type="EMBL" id="TCP34553.1"/>
    </source>
</evidence>
<sequence>MITGQPSFDPTAPAADVILVADDDALLRLCARAWRAAAAERTDLPRLRLAPMAAVTLAGDRAAGAPLSRCRAPALTAEAVAGAQGVAVVATRPDAATDRVVERLSHWRAGGPLAVVADPADPAGAGVSAGRAAPAPLPASTVQRLWRLLAGGGIPAARAALAQLALAFGVYVPPSVGPKRLAAMAAWTPDGGAACPAARLLAVDRDPRPRVLLAVDRQMIASADTAGVTALVDALAARGLDVWTLFSPPAGAPACAARWLARQARLIGAGALVDARAPGAAPVPAAGVAGVHRASFAPVGPPSPPPPPPPSSSPSPRSSLSPGATGIVALGRPVLAPFDARLGLAWPETHGHGAAVAALAERVAGAIPAGAPARFPMPQRLQAPSTVLESRAHHGRHSSPAVSADRPAGDAFSLPTGFVADV</sequence>
<dbReference type="AlphaFoldDB" id="A0A4R2PGP2"/>
<comment type="caution">
    <text evidence="2">The sequence shown here is derived from an EMBL/GenBank/DDBJ whole genome shotgun (WGS) entry which is preliminary data.</text>
</comment>
<accession>A0A4R2PGP2</accession>
<evidence type="ECO:0000313" key="3">
    <source>
        <dbReference type="Proteomes" id="UP000295399"/>
    </source>
</evidence>
<feature type="region of interest" description="Disordered" evidence="1">
    <location>
        <begin position="296"/>
        <end position="323"/>
    </location>
</feature>
<gene>
    <name evidence="2" type="ORF">EV659_105181</name>
</gene>
<protein>
    <submittedName>
        <fullName evidence="2">Uncharacterized protein</fullName>
    </submittedName>
</protein>